<name>A0A8B6HP18_MYTGA</name>
<protein>
    <submittedName>
        <fullName evidence="3">Uncharacterized protein</fullName>
    </submittedName>
</protein>
<evidence type="ECO:0000256" key="2">
    <source>
        <dbReference type="SAM" id="MobiDB-lite"/>
    </source>
</evidence>
<proteinExistence type="predicted"/>
<evidence type="ECO:0000256" key="1">
    <source>
        <dbReference type="SAM" id="Coils"/>
    </source>
</evidence>
<comment type="caution">
    <text evidence="3">The sequence shown here is derived from an EMBL/GenBank/DDBJ whole genome shotgun (WGS) entry which is preliminary data.</text>
</comment>
<keyword evidence="1" id="KW-0175">Coiled coil</keyword>
<feature type="compositionally biased region" description="Basic and acidic residues" evidence="2">
    <location>
        <begin position="98"/>
        <end position="108"/>
    </location>
</feature>
<feature type="non-terminal residue" evidence="3">
    <location>
        <position position="1"/>
    </location>
</feature>
<keyword evidence="4" id="KW-1185">Reference proteome</keyword>
<evidence type="ECO:0000313" key="3">
    <source>
        <dbReference type="EMBL" id="VDI82058.1"/>
    </source>
</evidence>
<dbReference type="AlphaFoldDB" id="A0A8B6HP18"/>
<sequence length="130" mass="14850">KQHSKLQKEKNEITATKDQANLLHDAENSSYAKVILKHEHVLKDAVEEHIAKLRNELDQNHKACTKTTEESINAISKVKDKMIKRKSRLQMISNTTGKRAEGGMDRSCRTTPLHITRSVGEIKGNPRERR</sequence>
<feature type="region of interest" description="Disordered" evidence="2">
    <location>
        <begin position="1"/>
        <end position="21"/>
    </location>
</feature>
<dbReference type="OrthoDB" id="264520at2759"/>
<feature type="coiled-coil region" evidence="1">
    <location>
        <begin position="43"/>
        <end position="70"/>
    </location>
</feature>
<accession>A0A8B6HP18</accession>
<feature type="compositionally biased region" description="Basic and acidic residues" evidence="2">
    <location>
        <begin position="1"/>
        <end position="12"/>
    </location>
</feature>
<gene>
    <name evidence="3" type="ORF">MGAL_10B027750</name>
</gene>
<organism evidence="3 4">
    <name type="scientific">Mytilus galloprovincialis</name>
    <name type="common">Mediterranean mussel</name>
    <dbReference type="NCBI Taxonomy" id="29158"/>
    <lineage>
        <taxon>Eukaryota</taxon>
        <taxon>Metazoa</taxon>
        <taxon>Spiralia</taxon>
        <taxon>Lophotrochozoa</taxon>
        <taxon>Mollusca</taxon>
        <taxon>Bivalvia</taxon>
        <taxon>Autobranchia</taxon>
        <taxon>Pteriomorphia</taxon>
        <taxon>Mytilida</taxon>
        <taxon>Mytiloidea</taxon>
        <taxon>Mytilidae</taxon>
        <taxon>Mytilinae</taxon>
        <taxon>Mytilus</taxon>
    </lineage>
</organism>
<dbReference type="EMBL" id="UYJE01010316">
    <property type="protein sequence ID" value="VDI82058.1"/>
    <property type="molecule type" value="Genomic_DNA"/>
</dbReference>
<dbReference type="Proteomes" id="UP000596742">
    <property type="component" value="Unassembled WGS sequence"/>
</dbReference>
<feature type="region of interest" description="Disordered" evidence="2">
    <location>
        <begin position="91"/>
        <end position="130"/>
    </location>
</feature>
<reference evidence="3" key="1">
    <citation type="submission" date="2018-11" db="EMBL/GenBank/DDBJ databases">
        <authorList>
            <person name="Alioto T."/>
            <person name="Alioto T."/>
        </authorList>
    </citation>
    <scope>NUCLEOTIDE SEQUENCE</scope>
</reference>
<evidence type="ECO:0000313" key="4">
    <source>
        <dbReference type="Proteomes" id="UP000596742"/>
    </source>
</evidence>